<proteinExistence type="predicted"/>
<feature type="region of interest" description="Disordered" evidence="2">
    <location>
        <begin position="1"/>
        <end position="48"/>
    </location>
</feature>
<sequence>MRTATMSSSCAPTAVPAPEEAPPQTSPQVDGAAKKKRRRLPTTTDPEPEVEVVALSPPALLGWNGWYLCETCGRGFRRHQDLHLHHRRRHVVPSDKREAGEVPAAARKRVFVCPEPGCRNHAPSNAMANLSSLKKHFRRRHGRHGLWACGRGSGSGALAVRADDNARGTSGHTCDGCGCVFSQLESYVQHQDTCVARRPRPPDFGGGVVLGLAAAASMPQQQGQLQAMPASPSSVKDVIVVSSAMASATAAAAAGVAALGPSLSPTRLPARPAAAHNLELQLKPPVQSPPHPPAATSRLDLSLGLGGARDDDAAAAELMVEAAREQLLLAMAE</sequence>
<evidence type="ECO:0000313" key="5">
    <source>
        <dbReference type="Proteomes" id="UP000095767"/>
    </source>
</evidence>
<feature type="domain" description="C2H2-type" evidence="3">
    <location>
        <begin position="67"/>
        <end position="90"/>
    </location>
</feature>
<keyword evidence="1" id="KW-0479">Metal-binding</keyword>
<evidence type="ECO:0000313" key="4">
    <source>
        <dbReference type="EMBL" id="OEL26376.1"/>
    </source>
</evidence>
<evidence type="ECO:0000256" key="2">
    <source>
        <dbReference type="SAM" id="MobiDB-lite"/>
    </source>
</evidence>
<dbReference type="GO" id="GO:0005634">
    <property type="term" value="C:nucleus"/>
    <property type="evidence" value="ECO:0007669"/>
    <property type="project" value="TreeGrafter"/>
</dbReference>
<dbReference type="Pfam" id="PF22996">
    <property type="entry name" value="C2H2-2nd_BIRD-IDD"/>
    <property type="match status" value="1"/>
</dbReference>
<keyword evidence="5" id="KW-1185">Reference proteome</keyword>
<keyword evidence="1" id="KW-0862">Zinc</keyword>
<dbReference type="Gene3D" id="3.30.160.60">
    <property type="entry name" value="Classic Zinc Finger"/>
    <property type="match status" value="1"/>
</dbReference>
<dbReference type="OrthoDB" id="6354171at2759"/>
<dbReference type="PANTHER" id="PTHR10593">
    <property type="entry name" value="SERINE/THREONINE-PROTEIN KINASE RIO"/>
    <property type="match status" value="1"/>
</dbReference>
<protein>
    <submittedName>
        <fullName evidence="4">Protein indeterminate-domain 14</fullName>
    </submittedName>
</protein>
<accession>A0A1E5VMN2</accession>
<dbReference type="EMBL" id="LWDX02034774">
    <property type="protein sequence ID" value="OEL26376.1"/>
    <property type="molecule type" value="Genomic_DNA"/>
</dbReference>
<dbReference type="PROSITE" id="PS50157">
    <property type="entry name" value="ZINC_FINGER_C2H2_2"/>
    <property type="match status" value="2"/>
</dbReference>
<name>A0A1E5VMN2_9POAL</name>
<reference evidence="4 5" key="1">
    <citation type="submission" date="2016-09" db="EMBL/GenBank/DDBJ databases">
        <title>The draft genome of Dichanthelium oligosanthes: A C3 panicoid grass species.</title>
        <authorList>
            <person name="Studer A.J."/>
            <person name="Schnable J.C."/>
            <person name="Brutnell T.P."/>
        </authorList>
    </citation>
    <scope>NUCLEOTIDE SEQUENCE [LARGE SCALE GENOMIC DNA]</scope>
    <source>
        <strain evidence="5">cv. Kellogg 1175</strain>
        <tissue evidence="4">Leaf</tissue>
    </source>
</reference>
<dbReference type="Proteomes" id="UP000095767">
    <property type="component" value="Unassembled WGS sequence"/>
</dbReference>
<dbReference type="InterPro" id="IPR031140">
    <property type="entry name" value="IDD1-16"/>
</dbReference>
<keyword evidence="1" id="KW-0863">Zinc-finger</keyword>
<gene>
    <name evidence="4" type="ORF">BAE44_0012609</name>
</gene>
<feature type="domain" description="C2H2-type" evidence="3">
    <location>
        <begin position="172"/>
        <end position="199"/>
    </location>
</feature>
<comment type="caution">
    <text evidence="4">The sequence shown here is derived from an EMBL/GenBank/DDBJ whole genome shotgun (WGS) entry which is preliminary data.</text>
</comment>
<dbReference type="GO" id="GO:0008270">
    <property type="term" value="F:zinc ion binding"/>
    <property type="evidence" value="ECO:0007669"/>
    <property type="project" value="UniProtKB-KW"/>
</dbReference>
<feature type="compositionally biased region" description="Polar residues" evidence="2">
    <location>
        <begin position="1"/>
        <end position="10"/>
    </location>
</feature>
<dbReference type="PANTHER" id="PTHR10593:SF10">
    <property type="entry name" value="OS08G0467100 PROTEIN"/>
    <property type="match status" value="1"/>
</dbReference>
<dbReference type="InterPro" id="IPR013087">
    <property type="entry name" value="Znf_C2H2_type"/>
</dbReference>
<dbReference type="GO" id="GO:0003700">
    <property type="term" value="F:DNA-binding transcription factor activity"/>
    <property type="evidence" value="ECO:0007669"/>
    <property type="project" value="TreeGrafter"/>
</dbReference>
<evidence type="ECO:0000256" key="1">
    <source>
        <dbReference type="PROSITE-ProRule" id="PRU00042"/>
    </source>
</evidence>
<organism evidence="4 5">
    <name type="scientific">Dichanthelium oligosanthes</name>
    <dbReference type="NCBI Taxonomy" id="888268"/>
    <lineage>
        <taxon>Eukaryota</taxon>
        <taxon>Viridiplantae</taxon>
        <taxon>Streptophyta</taxon>
        <taxon>Embryophyta</taxon>
        <taxon>Tracheophyta</taxon>
        <taxon>Spermatophyta</taxon>
        <taxon>Magnoliopsida</taxon>
        <taxon>Liliopsida</taxon>
        <taxon>Poales</taxon>
        <taxon>Poaceae</taxon>
        <taxon>PACMAD clade</taxon>
        <taxon>Panicoideae</taxon>
        <taxon>Panicodae</taxon>
        <taxon>Paniceae</taxon>
        <taxon>Dichantheliinae</taxon>
        <taxon>Dichanthelium</taxon>
    </lineage>
</organism>
<dbReference type="AlphaFoldDB" id="A0A1E5VMN2"/>
<dbReference type="PROSITE" id="PS00028">
    <property type="entry name" value="ZINC_FINGER_C2H2_1"/>
    <property type="match status" value="1"/>
</dbReference>
<dbReference type="STRING" id="888268.A0A1E5VMN2"/>
<dbReference type="InterPro" id="IPR055186">
    <property type="entry name" value="C2H2-2nd_BIRD-IDD"/>
</dbReference>
<dbReference type="SMART" id="SM00355">
    <property type="entry name" value="ZnF_C2H2"/>
    <property type="match status" value="3"/>
</dbReference>
<evidence type="ECO:0000259" key="3">
    <source>
        <dbReference type="PROSITE" id="PS50157"/>
    </source>
</evidence>